<gene>
    <name evidence="2" type="ORF">ACFFJP_02840</name>
</gene>
<sequence length="496" mass="56386">MKAIVSVSPALNEPLLTTVFPTAAGNTEMRTLVVQQPTDLHMLRDHLQSSAEAVVVLFSRAEYAMAAWVRAGWSLDKAAEHWQALVRDLLEIQKSQRQRILLVDCDEWLGQPELWPTRCLEAGYMPDVVDVIKPQTDLALLACCHFVRLNSGIMHLNSLLVASSLPLTEQDSLRLLPLDDVLHQHFLQQQRLSQLQDQVATQQLRLQQQGQQLQTVERQLNSVNQLKQDFEQSSKQHIAELQTSLHQAQQLQLPVQQENELLLTQLHKVQEQLEATLNSADRQVQDLRHQLAETETAYNSLQSLQQTTEAELTEKTQQLSSTAANNELKADVKALQQAEHENTLLLDQLFKVQEQLEDYYLQIERSRQQPENPALLSIQCRLTMLATVLRRVAHEPALLSRESLEERVALLSSPLFDPIWYQNKYMPEGSSPMDAADHYLTIGTVEMFNPGPEFDATNYLVQHEDVAAAALDPLLHFEWHGRTEGRQYHAVAEGVN</sequence>
<dbReference type="EMBL" id="JBHLXP010000001">
    <property type="protein sequence ID" value="MFC0047225.1"/>
    <property type="molecule type" value="Genomic_DNA"/>
</dbReference>
<dbReference type="Proteomes" id="UP001589813">
    <property type="component" value="Unassembled WGS sequence"/>
</dbReference>
<accession>A0ABV6B8N1</accession>
<proteinExistence type="predicted"/>
<keyword evidence="1" id="KW-0175">Coiled coil</keyword>
<evidence type="ECO:0000313" key="2">
    <source>
        <dbReference type="EMBL" id="MFC0047225.1"/>
    </source>
</evidence>
<feature type="coiled-coil region" evidence="1">
    <location>
        <begin position="192"/>
        <end position="236"/>
    </location>
</feature>
<comment type="caution">
    <text evidence="2">The sequence shown here is derived from an EMBL/GenBank/DDBJ whole genome shotgun (WGS) entry which is preliminary data.</text>
</comment>
<reference evidence="2 3" key="1">
    <citation type="submission" date="2024-09" db="EMBL/GenBank/DDBJ databases">
        <authorList>
            <person name="Sun Q."/>
            <person name="Mori K."/>
        </authorList>
    </citation>
    <scope>NUCLEOTIDE SEQUENCE [LARGE SCALE GENOMIC DNA]</scope>
    <source>
        <strain evidence="2 3">KCTC 23315</strain>
    </source>
</reference>
<feature type="coiled-coil region" evidence="1">
    <location>
        <begin position="263"/>
        <end position="304"/>
    </location>
</feature>
<evidence type="ECO:0000313" key="3">
    <source>
        <dbReference type="Proteomes" id="UP001589813"/>
    </source>
</evidence>
<name>A0ABV6B8N1_9GAMM</name>
<evidence type="ECO:0000256" key="1">
    <source>
        <dbReference type="SAM" id="Coils"/>
    </source>
</evidence>
<organism evidence="2 3">
    <name type="scientific">Rheinheimera tilapiae</name>
    <dbReference type="NCBI Taxonomy" id="875043"/>
    <lineage>
        <taxon>Bacteria</taxon>
        <taxon>Pseudomonadati</taxon>
        <taxon>Pseudomonadota</taxon>
        <taxon>Gammaproteobacteria</taxon>
        <taxon>Chromatiales</taxon>
        <taxon>Chromatiaceae</taxon>
        <taxon>Rheinheimera</taxon>
    </lineage>
</organism>
<protein>
    <recommendedName>
        <fullName evidence="4">Chromosome partitioning protein ParA</fullName>
    </recommendedName>
</protein>
<keyword evidence="3" id="KW-1185">Reference proteome</keyword>
<evidence type="ECO:0008006" key="4">
    <source>
        <dbReference type="Google" id="ProtNLM"/>
    </source>
</evidence>